<evidence type="ECO:0000313" key="6">
    <source>
        <dbReference type="Proteomes" id="UP000327118"/>
    </source>
</evidence>
<evidence type="ECO:0000259" key="4">
    <source>
        <dbReference type="PROSITE" id="PS50217"/>
    </source>
</evidence>
<proteinExistence type="predicted"/>
<feature type="domain" description="BZIP" evidence="4">
    <location>
        <begin position="93"/>
        <end position="156"/>
    </location>
</feature>
<feature type="compositionally biased region" description="Polar residues" evidence="3">
    <location>
        <begin position="1"/>
        <end position="12"/>
    </location>
</feature>
<dbReference type="OrthoDB" id="4363243at2759"/>
<evidence type="ECO:0000256" key="3">
    <source>
        <dbReference type="SAM" id="MobiDB-lite"/>
    </source>
</evidence>
<dbReference type="AlphaFoldDB" id="A0A5N6Z217"/>
<dbReference type="PANTHER" id="PTHR40621:SF6">
    <property type="entry name" value="AP-1-LIKE TRANSCRIPTION FACTOR YAP1-RELATED"/>
    <property type="match status" value="1"/>
</dbReference>
<evidence type="ECO:0000256" key="1">
    <source>
        <dbReference type="ARBA" id="ARBA00004123"/>
    </source>
</evidence>
<dbReference type="GO" id="GO:0001228">
    <property type="term" value="F:DNA-binding transcription activator activity, RNA polymerase II-specific"/>
    <property type="evidence" value="ECO:0007669"/>
    <property type="project" value="TreeGrafter"/>
</dbReference>
<dbReference type="PANTHER" id="PTHR40621">
    <property type="entry name" value="TRANSCRIPTION FACTOR KAPC-RELATED"/>
    <property type="match status" value="1"/>
</dbReference>
<feature type="region of interest" description="Disordered" evidence="3">
    <location>
        <begin position="1"/>
        <end position="20"/>
    </location>
</feature>
<sequence>MAHQSHVTVHTPSPTPFPSPYMSLFDNGSVPLEFAYGVDDFGVHREINMTSFTRPLPGPTTPPGTTTDVESNSSPQREHGLDPQLINAIIQNDFKNVKRRMQNREAQRRFRERKEQRQKSLQQKADDLQTDYRTLTDQYTKRTDEVCQLLKENDQLRSEVKALRQRWRIMKSVLQQPNASHPAALLVEESLSPSVCSYSERPACTDDIWRRLEKLTDTKPHSPS</sequence>
<dbReference type="GO" id="GO:0090575">
    <property type="term" value="C:RNA polymerase II transcription regulator complex"/>
    <property type="evidence" value="ECO:0007669"/>
    <property type="project" value="TreeGrafter"/>
</dbReference>
<dbReference type="EMBL" id="ML739251">
    <property type="protein sequence ID" value="KAE8350050.1"/>
    <property type="molecule type" value="Genomic_DNA"/>
</dbReference>
<reference evidence="6" key="1">
    <citation type="submission" date="2019-04" db="EMBL/GenBank/DDBJ databases">
        <title>Friends and foes A comparative genomics studyof 23 Aspergillus species from section Flavi.</title>
        <authorList>
            <consortium name="DOE Joint Genome Institute"/>
            <person name="Kjaerbolling I."/>
            <person name="Vesth T."/>
            <person name="Frisvad J.C."/>
            <person name="Nybo J.L."/>
            <person name="Theobald S."/>
            <person name="Kildgaard S."/>
            <person name="Isbrandt T."/>
            <person name="Kuo A."/>
            <person name="Sato A."/>
            <person name="Lyhne E.K."/>
            <person name="Kogle M.E."/>
            <person name="Wiebenga A."/>
            <person name="Kun R.S."/>
            <person name="Lubbers R.J."/>
            <person name="Makela M.R."/>
            <person name="Barry K."/>
            <person name="Chovatia M."/>
            <person name="Clum A."/>
            <person name="Daum C."/>
            <person name="Haridas S."/>
            <person name="He G."/>
            <person name="LaButti K."/>
            <person name="Lipzen A."/>
            <person name="Mondo S."/>
            <person name="Riley R."/>
            <person name="Salamov A."/>
            <person name="Simmons B.A."/>
            <person name="Magnuson J.K."/>
            <person name="Henrissat B."/>
            <person name="Mortensen U.H."/>
            <person name="Larsen T.O."/>
            <person name="Devries R.P."/>
            <person name="Grigoriev I.V."/>
            <person name="Machida M."/>
            <person name="Baker S.E."/>
            <person name="Andersen M.R."/>
        </authorList>
    </citation>
    <scope>NUCLEOTIDE SEQUENCE [LARGE SCALE GENOMIC DNA]</scope>
    <source>
        <strain evidence="6">CBS 553.77</strain>
    </source>
</reference>
<dbReference type="Pfam" id="PF00170">
    <property type="entry name" value="bZIP_1"/>
    <property type="match status" value="1"/>
</dbReference>
<dbReference type="CDD" id="cd14688">
    <property type="entry name" value="bZIP_YAP"/>
    <property type="match status" value="1"/>
</dbReference>
<feature type="region of interest" description="Disordered" evidence="3">
    <location>
        <begin position="51"/>
        <end position="82"/>
    </location>
</feature>
<protein>
    <recommendedName>
        <fullName evidence="4">BZIP domain-containing protein</fullName>
    </recommendedName>
</protein>
<feature type="region of interest" description="Disordered" evidence="3">
    <location>
        <begin position="101"/>
        <end position="129"/>
    </location>
</feature>
<dbReference type="PROSITE" id="PS50217">
    <property type="entry name" value="BZIP"/>
    <property type="match status" value="1"/>
</dbReference>
<accession>A0A5N6Z217</accession>
<organism evidence="5 6">
    <name type="scientific">Aspergillus coremiiformis</name>
    <dbReference type="NCBI Taxonomy" id="138285"/>
    <lineage>
        <taxon>Eukaryota</taxon>
        <taxon>Fungi</taxon>
        <taxon>Dikarya</taxon>
        <taxon>Ascomycota</taxon>
        <taxon>Pezizomycotina</taxon>
        <taxon>Eurotiomycetes</taxon>
        <taxon>Eurotiomycetidae</taxon>
        <taxon>Eurotiales</taxon>
        <taxon>Aspergillaceae</taxon>
        <taxon>Aspergillus</taxon>
        <taxon>Aspergillus subgen. Circumdati</taxon>
    </lineage>
</organism>
<dbReference type="Gene3D" id="1.20.5.170">
    <property type="match status" value="1"/>
</dbReference>
<dbReference type="GO" id="GO:0000976">
    <property type="term" value="F:transcription cis-regulatory region binding"/>
    <property type="evidence" value="ECO:0007669"/>
    <property type="project" value="InterPro"/>
</dbReference>
<dbReference type="SMART" id="SM00338">
    <property type="entry name" value="BRLZ"/>
    <property type="match status" value="1"/>
</dbReference>
<feature type="compositionally biased region" description="Basic and acidic residues" evidence="3">
    <location>
        <begin position="102"/>
        <end position="118"/>
    </location>
</feature>
<dbReference type="InterPro" id="IPR004827">
    <property type="entry name" value="bZIP"/>
</dbReference>
<name>A0A5N6Z217_9EURO</name>
<gene>
    <name evidence="5" type="ORF">BDV28DRAFT_151296</name>
</gene>
<dbReference type="SUPFAM" id="SSF57959">
    <property type="entry name" value="Leucine zipper domain"/>
    <property type="match status" value="1"/>
</dbReference>
<evidence type="ECO:0000256" key="2">
    <source>
        <dbReference type="ARBA" id="ARBA00023242"/>
    </source>
</evidence>
<dbReference type="InterPro" id="IPR050936">
    <property type="entry name" value="AP-1-like"/>
</dbReference>
<keyword evidence="2" id="KW-0539">Nucleus</keyword>
<dbReference type="PROSITE" id="PS00036">
    <property type="entry name" value="BZIP_BASIC"/>
    <property type="match status" value="1"/>
</dbReference>
<dbReference type="InterPro" id="IPR046347">
    <property type="entry name" value="bZIP_sf"/>
</dbReference>
<comment type="subcellular location">
    <subcellularLocation>
        <location evidence="1">Nucleus</location>
    </subcellularLocation>
</comment>
<dbReference type="Proteomes" id="UP000327118">
    <property type="component" value="Unassembled WGS sequence"/>
</dbReference>
<evidence type="ECO:0000313" key="5">
    <source>
        <dbReference type="EMBL" id="KAE8350050.1"/>
    </source>
</evidence>
<keyword evidence="6" id="KW-1185">Reference proteome</keyword>